<evidence type="ECO:0000256" key="6">
    <source>
        <dbReference type="ARBA" id="ARBA00022840"/>
    </source>
</evidence>
<evidence type="ECO:0000313" key="10">
    <source>
        <dbReference type="EMBL" id="QNG52996.1"/>
    </source>
</evidence>
<dbReference type="PROSITE" id="PS00107">
    <property type="entry name" value="PROTEIN_KINASE_ATP"/>
    <property type="match status" value="1"/>
</dbReference>
<protein>
    <recommendedName>
        <fullName evidence="1">non-specific serine/threonine protein kinase</fullName>
        <ecNumber evidence="1">2.7.11.1</ecNumber>
    </recommendedName>
</protein>
<gene>
    <name evidence="10" type="ORF">H6H00_02825</name>
</gene>
<evidence type="ECO:0000256" key="3">
    <source>
        <dbReference type="ARBA" id="ARBA00022679"/>
    </source>
</evidence>
<dbReference type="PANTHER" id="PTHR43289:SF6">
    <property type="entry name" value="SERINE_THREONINE-PROTEIN KINASE NEKL-3"/>
    <property type="match status" value="1"/>
</dbReference>
<name>A0A7G7MJN5_9PSEU</name>
<keyword evidence="4 7" id="KW-0547">Nucleotide-binding</keyword>
<evidence type="ECO:0000256" key="1">
    <source>
        <dbReference type="ARBA" id="ARBA00012513"/>
    </source>
</evidence>
<dbReference type="PROSITE" id="PS00108">
    <property type="entry name" value="PROTEIN_KINASE_ST"/>
    <property type="match status" value="1"/>
</dbReference>
<dbReference type="Gene3D" id="3.30.200.20">
    <property type="entry name" value="Phosphorylase Kinase, domain 1"/>
    <property type="match status" value="1"/>
</dbReference>
<keyword evidence="2 10" id="KW-0723">Serine/threonine-protein kinase</keyword>
<feature type="compositionally biased region" description="Pro residues" evidence="8">
    <location>
        <begin position="268"/>
        <end position="278"/>
    </location>
</feature>
<dbReference type="InterPro" id="IPR008271">
    <property type="entry name" value="Ser/Thr_kinase_AS"/>
</dbReference>
<accession>A0A7G7MJN5</accession>
<keyword evidence="6 7" id="KW-0067">ATP-binding</keyword>
<keyword evidence="5 10" id="KW-0418">Kinase</keyword>
<dbReference type="SUPFAM" id="SSF56112">
    <property type="entry name" value="Protein kinase-like (PK-like)"/>
    <property type="match status" value="1"/>
</dbReference>
<evidence type="ECO:0000256" key="8">
    <source>
        <dbReference type="SAM" id="MobiDB-lite"/>
    </source>
</evidence>
<dbReference type="KEGG" id="ppel:H6H00_02825"/>
<dbReference type="Gene3D" id="1.10.510.10">
    <property type="entry name" value="Transferase(Phosphotransferase) domain 1"/>
    <property type="match status" value="1"/>
</dbReference>
<dbReference type="AlphaFoldDB" id="A0A7G7MJN5"/>
<keyword evidence="3" id="KW-0808">Transferase</keyword>
<dbReference type="EC" id="2.7.11.1" evidence="1"/>
<dbReference type="InterPro" id="IPR000719">
    <property type="entry name" value="Prot_kinase_dom"/>
</dbReference>
<evidence type="ECO:0000259" key="9">
    <source>
        <dbReference type="PROSITE" id="PS50011"/>
    </source>
</evidence>
<dbReference type="SMART" id="SM00220">
    <property type="entry name" value="S_TKc"/>
    <property type="match status" value="1"/>
</dbReference>
<dbReference type="CDD" id="cd14014">
    <property type="entry name" value="STKc_PknB_like"/>
    <property type="match status" value="1"/>
</dbReference>
<proteinExistence type="predicted"/>
<reference evidence="10 11" key="1">
    <citation type="submission" date="2020-08" db="EMBL/GenBank/DDBJ databases">
        <authorList>
            <person name="Mo P."/>
        </authorList>
    </citation>
    <scope>NUCLEOTIDE SEQUENCE [LARGE SCALE GENOMIC DNA]</scope>
    <source>
        <strain evidence="10 11">CGMCC 4.1532</strain>
    </source>
</reference>
<feature type="region of interest" description="Disordered" evidence="8">
    <location>
        <begin position="268"/>
        <end position="331"/>
    </location>
</feature>
<organism evidence="10 11">
    <name type="scientific">Pseudonocardia petroleophila</name>
    <dbReference type="NCBI Taxonomy" id="37331"/>
    <lineage>
        <taxon>Bacteria</taxon>
        <taxon>Bacillati</taxon>
        <taxon>Actinomycetota</taxon>
        <taxon>Actinomycetes</taxon>
        <taxon>Pseudonocardiales</taxon>
        <taxon>Pseudonocardiaceae</taxon>
        <taxon>Pseudonocardia</taxon>
    </lineage>
</organism>
<evidence type="ECO:0000256" key="7">
    <source>
        <dbReference type="PROSITE-ProRule" id="PRU10141"/>
    </source>
</evidence>
<dbReference type="InterPro" id="IPR011009">
    <property type="entry name" value="Kinase-like_dom_sf"/>
</dbReference>
<evidence type="ECO:0000256" key="2">
    <source>
        <dbReference type="ARBA" id="ARBA00022527"/>
    </source>
</evidence>
<dbReference type="RefSeq" id="WP_185719825.1">
    <property type="nucleotide sequence ID" value="NZ_BAAAWI010000001.1"/>
</dbReference>
<dbReference type="PROSITE" id="PS50011">
    <property type="entry name" value="PROTEIN_KINASE_DOM"/>
    <property type="match status" value="1"/>
</dbReference>
<dbReference type="GO" id="GO:0005524">
    <property type="term" value="F:ATP binding"/>
    <property type="evidence" value="ECO:0007669"/>
    <property type="project" value="UniProtKB-UniRule"/>
</dbReference>
<evidence type="ECO:0000256" key="4">
    <source>
        <dbReference type="ARBA" id="ARBA00022741"/>
    </source>
</evidence>
<evidence type="ECO:0000256" key="5">
    <source>
        <dbReference type="ARBA" id="ARBA00022777"/>
    </source>
</evidence>
<evidence type="ECO:0000313" key="11">
    <source>
        <dbReference type="Proteomes" id="UP000515728"/>
    </source>
</evidence>
<feature type="domain" description="Protein kinase" evidence="9">
    <location>
        <begin position="1"/>
        <end position="259"/>
    </location>
</feature>
<feature type="binding site" evidence="7">
    <location>
        <position position="30"/>
    </location>
    <ligand>
        <name>ATP</name>
        <dbReference type="ChEBI" id="CHEBI:30616"/>
    </ligand>
</feature>
<dbReference type="PANTHER" id="PTHR43289">
    <property type="entry name" value="MITOGEN-ACTIVATED PROTEIN KINASE KINASE KINASE 20-RELATED"/>
    <property type="match status" value="1"/>
</dbReference>
<dbReference type="InterPro" id="IPR017441">
    <property type="entry name" value="Protein_kinase_ATP_BS"/>
</dbReference>
<keyword evidence="11" id="KW-1185">Reference proteome</keyword>
<dbReference type="GO" id="GO:0004674">
    <property type="term" value="F:protein serine/threonine kinase activity"/>
    <property type="evidence" value="ECO:0007669"/>
    <property type="project" value="UniProtKB-KW"/>
</dbReference>
<dbReference type="Pfam" id="PF00069">
    <property type="entry name" value="Pkinase"/>
    <property type="match status" value="1"/>
</dbReference>
<sequence length="456" mass="47799">MTIRRELGRGAMGAVYQALDPELDRLVAIKVIAAEHASDGDFVQRFKREARMAARIDHPHAVPVYRAGDDNGLLYLVTRYIDGMNLKELIEEQGRLAPAAAVRLIGQVAAALDAAHAEGVVHRDVKPANILVGGTGTDAVAYLADFGLTRSVAASSVHITSTGGVVGTPAYMAHELFAGDPASVASDVYSLGRTLQMALVGRLFGRWATIGAPGSTIAEVVPDRRMAEGLDGVLLRAMEVRPEDRYRSAGDLGAAAARIVAAGSTVPVRPPAPRPAAVPPRAFAPTQDRWAGPPHDAPRQPPVVPRDAPRYGPPVVDPAVERAPLDGPARPRRRTWATAVASSATAVALVGGYLLWDPTSEVDGPGAVTPVDLVLQPVVDSGARVRLTWTGPDLDYGVEITPEGGRPSTVLAGRVDSAEVAVQPGVRYCFRVSGTDGGQLVSSNVQPVRDASCPAG</sequence>
<dbReference type="EMBL" id="CP060131">
    <property type="protein sequence ID" value="QNG52996.1"/>
    <property type="molecule type" value="Genomic_DNA"/>
</dbReference>
<dbReference type="Proteomes" id="UP000515728">
    <property type="component" value="Chromosome"/>
</dbReference>